<reference evidence="1 2" key="1">
    <citation type="submission" date="2018-03" db="EMBL/GenBank/DDBJ databases">
        <title>Genomic Encyclopedia of Type Strains, Phase III (KMG-III): the genomes of soil and plant-associated and newly described type strains.</title>
        <authorList>
            <person name="Whitman W."/>
        </authorList>
    </citation>
    <scope>NUCLEOTIDE SEQUENCE [LARGE SCALE GENOMIC DNA]</scope>
    <source>
        <strain evidence="1 2">CGMCC 1.9313</strain>
    </source>
</reference>
<dbReference type="AlphaFoldDB" id="A0A2T0TU87"/>
<evidence type="ECO:0000313" key="2">
    <source>
        <dbReference type="Proteomes" id="UP000238034"/>
    </source>
</evidence>
<accession>A0A2T0TU87</accession>
<gene>
    <name evidence="1" type="ORF">B0I27_11298</name>
</gene>
<dbReference type="EMBL" id="PVTH01000012">
    <property type="protein sequence ID" value="PRY49213.1"/>
    <property type="molecule type" value="Genomic_DNA"/>
</dbReference>
<dbReference type="Proteomes" id="UP000238034">
    <property type="component" value="Unassembled WGS sequence"/>
</dbReference>
<keyword evidence="2" id="KW-1185">Reference proteome</keyword>
<protein>
    <submittedName>
        <fullName evidence="1">Uncharacterized protein</fullName>
    </submittedName>
</protein>
<proteinExistence type="predicted"/>
<comment type="caution">
    <text evidence="1">The sequence shown here is derived from an EMBL/GenBank/DDBJ whole genome shotgun (WGS) entry which is preliminary data.</text>
</comment>
<name>A0A2T0TU87_9SPHI</name>
<evidence type="ECO:0000313" key="1">
    <source>
        <dbReference type="EMBL" id="PRY49213.1"/>
    </source>
</evidence>
<sequence>MGKFSISKSELNQGWKEYSKKHTVSVTKTDQVKNLWSMR</sequence>
<organism evidence="1 2">
    <name type="scientific">Arcticibacter pallidicorallinus</name>
    <dbReference type="NCBI Taxonomy" id="1259464"/>
    <lineage>
        <taxon>Bacteria</taxon>
        <taxon>Pseudomonadati</taxon>
        <taxon>Bacteroidota</taxon>
        <taxon>Sphingobacteriia</taxon>
        <taxon>Sphingobacteriales</taxon>
        <taxon>Sphingobacteriaceae</taxon>
        <taxon>Arcticibacter</taxon>
    </lineage>
</organism>